<accession>A0A4Z2IPF4</accession>
<organism evidence="2 3">
    <name type="scientific">Liparis tanakae</name>
    <name type="common">Tanaka's snailfish</name>
    <dbReference type="NCBI Taxonomy" id="230148"/>
    <lineage>
        <taxon>Eukaryota</taxon>
        <taxon>Metazoa</taxon>
        <taxon>Chordata</taxon>
        <taxon>Craniata</taxon>
        <taxon>Vertebrata</taxon>
        <taxon>Euteleostomi</taxon>
        <taxon>Actinopterygii</taxon>
        <taxon>Neopterygii</taxon>
        <taxon>Teleostei</taxon>
        <taxon>Neoteleostei</taxon>
        <taxon>Acanthomorphata</taxon>
        <taxon>Eupercaria</taxon>
        <taxon>Perciformes</taxon>
        <taxon>Cottioidei</taxon>
        <taxon>Cottales</taxon>
        <taxon>Liparidae</taxon>
        <taxon>Liparis</taxon>
    </lineage>
</organism>
<gene>
    <name evidence="2" type="ORF">EYF80_009936</name>
</gene>
<name>A0A4Z2IPF4_9TELE</name>
<dbReference type="AlphaFoldDB" id="A0A4Z2IPF4"/>
<feature type="region of interest" description="Disordered" evidence="1">
    <location>
        <begin position="28"/>
        <end position="53"/>
    </location>
</feature>
<sequence length="141" mass="15930">MVGVSVQHGVARQLDALLLEDPVHLPPAREPHAMKRAPGGKDGRWRRQEEDEEKRWSCEGGGAVLCVLFKLKHMLLVSTYAHAERNAIELELEEPVTPHFYLRVLVLFVPLEWKEMRQSQSGHFSTGSSRITSSGKITMSM</sequence>
<reference evidence="2 3" key="1">
    <citation type="submission" date="2019-03" db="EMBL/GenBank/DDBJ databases">
        <title>First draft genome of Liparis tanakae, snailfish: a comprehensive survey of snailfish specific genes.</title>
        <authorList>
            <person name="Kim W."/>
            <person name="Song I."/>
            <person name="Jeong J.-H."/>
            <person name="Kim D."/>
            <person name="Kim S."/>
            <person name="Ryu S."/>
            <person name="Song J.Y."/>
            <person name="Lee S.K."/>
        </authorList>
    </citation>
    <scope>NUCLEOTIDE SEQUENCE [LARGE SCALE GENOMIC DNA]</scope>
    <source>
        <tissue evidence="2">Muscle</tissue>
    </source>
</reference>
<evidence type="ECO:0000313" key="3">
    <source>
        <dbReference type="Proteomes" id="UP000314294"/>
    </source>
</evidence>
<keyword evidence="3" id="KW-1185">Reference proteome</keyword>
<dbReference type="Proteomes" id="UP000314294">
    <property type="component" value="Unassembled WGS sequence"/>
</dbReference>
<protein>
    <submittedName>
        <fullName evidence="2">Uncharacterized protein</fullName>
    </submittedName>
</protein>
<feature type="region of interest" description="Disordered" evidence="1">
    <location>
        <begin position="122"/>
        <end position="141"/>
    </location>
</feature>
<dbReference type="EMBL" id="SRLO01000060">
    <property type="protein sequence ID" value="TNN79899.1"/>
    <property type="molecule type" value="Genomic_DNA"/>
</dbReference>
<evidence type="ECO:0000313" key="2">
    <source>
        <dbReference type="EMBL" id="TNN79899.1"/>
    </source>
</evidence>
<proteinExistence type="predicted"/>
<evidence type="ECO:0000256" key="1">
    <source>
        <dbReference type="SAM" id="MobiDB-lite"/>
    </source>
</evidence>
<comment type="caution">
    <text evidence="2">The sequence shown here is derived from an EMBL/GenBank/DDBJ whole genome shotgun (WGS) entry which is preliminary data.</text>
</comment>